<accession>A0ABS8BWD5</accession>
<comment type="caution">
    <text evidence="1">The sequence shown here is derived from an EMBL/GenBank/DDBJ whole genome shotgun (WGS) entry which is preliminary data.</text>
</comment>
<dbReference type="Proteomes" id="UP001138961">
    <property type="component" value="Unassembled WGS sequence"/>
</dbReference>
<dbReference type="PROSITE" id="PS51257">
    <property type="entry name" value="PROKAR_LIPOPROTEIN"/>
    <property type="match status" value="1"/>
</dbReference>
<reference evidence="1" key="1">
    <citation type="submission" date="2021-10" db="EMBL/GenBank/DDBJ databases">
        <title>Loktanella gaetbuli sp. nov., isolated from a tidal flat.</title>
        <authorList>
            <person name="Park S."/>
            <person name="Yoon J.-H."/>
        </authorList>
    </citation>
    <scope>NUCLEOTIDE SEQUENCE</scope>
    <source>
        <strain evidence="1">TSTF-M6</strain>
    </source>
</reference>
<name>A0ABS8BWD5_9RHOB</name>
<dbReference type="RefSeq" id="WP_226748683.1">
    <property type="nucleotide sequence ID" value="NZ_JAJATZ010000006.1"/>
</dbReference>
<evidence type="ECO:0000313" key="1">
    <source>
        <dbReference type="EMBL" id="MCB5200066.1"/>
    </source>
</evidence>
<dbReference type="Gene3D" id="2.30.30.40">
    <property type="entry name" value="SH3 Domains"/>
    <property type="match status" value="1"/>
</dbReference>
<evidence type="ECO:0000313" key="2">
    <source>
        <dbReference type="Proteomes" id="UP001138961"/>
    </source>
</evidence>
<organism evidence="1 2">
    <name type="scientific">Loktanella gaetbuli</name>
    <dbReference type="NCBI Taxonomy" id="2881335"/>
    <lineage>
        <taxon>Bacteria</taxon>
        <taxon>Pseudomonadati</taxon>
        <taxon>Pseudomonadota</taxon>
        <taxon>Alphaproteobacteria</taxon>
        <taxon>Rhodobacterales</taxon>
        <taxon>Roseobacteraceae</taxon>
        <taxon>Loktanella</taxon>
    </lineage>
</organism>
<keyword evidence="2" id="KW-1185">Reference proteome</keyword>
<sequence>MRITLCAAAAAMALTGCGRDGDVNLLPGLGQFEVIGVEEDDMLKMRAGPGTGFVTVLGLPNGTILNVDSCQPMGNTRWCAVSLGGIKGHVSAAYLQER</sequence>
<gene>
    <name evidence="1" type="ORF">LGQ03_12520</name>
</gene>
<protein>
    <submittedName>
        <fullName evidence="1">SH3 domain-containing protein</fullName>
    </submittedName>
</protein>
<dbReference type="EMBL" id="JAJATZ010000006">
    <property type="protein sequence ID" value="MCB5200066.1"/>
    <property type="molecule type" value="Genomic_DNA"/>
</dbReference>
<proteinExistence type="predicted"/>